<dbReference type="GO" id="GO:0005886">
    <property type="term" value="C:plasma membrane"/>
    <property type="evidence" value="ECO:0007669"/>
    <property type="project" value="UniProtKB-SubCell"/>
</dbReference>
<evidence type="ECO:0000256" key="1">
    <source>
        <dbReference type="ARBA" id="ARBA00004651"/>
    </source>
</evidence>
<dbReference type="Proteomes" id="UP000284621">
    <property type="component" value="Unassembled WGS sequence"/>
</dbReference>
<reference evidence="9 10" key="1">
    <citation type="submission" date="2018-08" db="EMBL/GenBank/DDBJ databases">
        <title>A genome reference for cultivated species of the human gut microbiota.</title>
        <authorList>
            <person name="Zou Y."/>
            <person name="Xue W."/>
            <person name="Luo G."/>
        </authorList>
    </citation>
    <scope>NUCLEOTIDE SEQUENCE [LARGE SCALE GENOMIC DNA]</scope>
    <source>
        <strain evidence="9 10">AM34-3LB</strain>
    </source>
</reference>
<dbReference type="EMBL" id="QSID01000002">
    <property type="protein sequence ID" value="RHC67504.1"/>
    <property type="molecule type" value="Genomic_DNA"/>
</dbReference>
<keyword evidence="4 7" id="KW-0812">Transmembrane</keyword>
<accession>A0A414B8T8</accession>
<feature type="domain" description="Acyltransferase 3" evidence="8">
    <location>
        <begin position="8"/>
        <end position="307"/>
    </location>
</feature>
<dbReference type="Pfam" id="PF01757">
    <property type="entry name" value="Acyl_transf_3"/>
    <property type="match status" value="1"/>
</dbReference>
<evidence type="ECO:0000259" key="8">
    <source>
        <dbReference type="Pfam" id="PF01757"/>
    </source>
</evidence>
<dbReference type="InterPro" id="IPR002656">
    <property type="entry name" value="Acyl_transf_3_dom"/>
</dbReference>
<feature type="transmembrane region" description="Helical" evidence="7">
    <location>
        <begin position="231"/>
        <end position="251"/>
    </location>
</feature>
<comment type="similarity">
    <text evidence="2">Belongs to the acyltransferase 3 family.</text>
</comment>
<feature type="transmembrane region" description="Helical" evidence="7">
    <location>
        <begin position="182"/>
        <end position="199"/>
    </location>
</feature>
<evidence type="ECO:0000256" key="5">
    <source>
        <dbReference type="ARBA" id="ARBA00022989"/>
    </source>
</evidence>
<gene>
    <name evidence="9" type="ORF">DW833_02325</name>
</gene>
<dbReference type="RefSeq" id="WP_118380457.1">
    <property type="nucleotide sequence ID" value="NZ_CABJFJ010000002.1"/>
</dbReference>
<feature type="transmembrane region" description="Helical" evidence="7">
    <location>
        <begin position="7"/>
        <end position="25"/>
    </location>
</feature>
<evidence type="ECO:0000313" key="10">
    <source>
        <dbReference type="Proteomes" id="UP000284621"/>
    </source>
</evidence>
<feature type="transmembrane region" description="Helical" evidence="7">
    <location>
        <begin position="86"/>
        <end position="108"/>
    </location>
</feature>
<evidence type="ECO:0000256" key="3">
    <source>
        <dbReference type="ARBA" id="ARBA00022475"/>
    </source>
</evidence>
<comment type="subcellular location">
    <subcellularLocation>
        <location evidence="1">Cell membrane</location>
        <topology evidence="1">Multi-pass membrane protein</topology>
    </subcellularLocation>
</comment>
<feature type="transmembrane region" description="Helical" evidence="7">
    <location>
        <begin position="158"/>
        <end position="176"/>
    </location>
</feature>
<dbReference type="AlphaFoldDB" id="A0A414B8T8"/>
<organism evidence="9 10">
    <name type="scientific">Anaerobutyricum hallii</name>
    <dbReference type="NCBI Taxonomy" id="39488"/>
    <lineage>
        <taxon>Bacteria</taxon>
        <taxon>Bacillati</taxon>
        <taxon>Bacillota</taxon>
        <taxon>Clostridia</taxon>
        <taxon>Lachnospirales</taxon>
        <taxon>Lachnospiraceae</taxon>
        <taxon>Anaerobutyricum</taxon>
    </lineage>
</organism>
<sequence>MEKKHYGAIDGLRMIAAFGIVMMHMRANNNYEISGFVYNNVIPSFTNFVFLFMTVSAFGMCCGYYQKVLNNQISWSDFYGKRFKKILPFFCLLVLLDVAMSHSLGSIYEGFADLTLVFGFLPADTISVIGVGWFLGLIFVFYLIFPFFCVLIENKRRAWMAFGVSLIYNFICTSYFDVGRTNILYSACFFLAGGLIYLYREQIAHFNQWIVLGITWISIILYYVIGGYSVMCLLVSSVLLIYAILKAGGILQNRVTKFFSGISMEIYLSHMFIFRVIEKMGINTLLGSGWIQYITTVVIVIAGASVFAIVMQHVFNYISNKLVNK</sequence>
<feature type="transmembrane region" description="Helical" evidence="7">
    <location>
        <begin position="289"/>
        <end position="311"/>
    </location>
</feature>
<keyword evidence="9" id="KW-0012">Acyltransferase</keyword>
<keyword evidence="10" id="KW-1185">Reference proteome</keyword>
<proteinExistence type="inferred from homology"/>
<keyword evidence="5 7" id="KW-1133">Transmembrane helix</keyword>
<dbReference type="GO" id="GO:0016413">
    <property type="term" value="F:O-acetyltransferase activity"/>
    <property type="evidence" value="ECO:0007669"/>
    <property type="project" value="TreeGrafter"/>
</dbReference>
<feature type="transmembrane region" description="Helical" evidence="7">
    <location>
        <begin position="45"/>
        <end position="65"/>
    </location>
</feature>
<name>A0A414B8T8_9FIRM</name>
<keyword evidence="6 7" id="KW-0472">Membrane</keyword>
<evidence type="ECO:0000256" key="6">
    <source>
        <dbReference type="ARBA" id="ARBA00023136"/>
    </source>
</evidence>
<evidence type="ECO:0000256" key="2">
    <source>
        <dbReference type="ARBA" id="ARBA00007400"/>
    </source>
</evidence>
<protein>
    <submittedName>
        <fullName evidence="9">Acyltransferase</fullName>
    </submittedName>
</protein>
<evidence type="ECO:0000256" key="4">
    <source>
        <dbReference type="ARBA" id="ARBA00022692"/>
    </source>
</evidence>
<keyword evidence="3" id="KW-1003">Cell membrane</keyword>
<feature type="transmembrane region" description="Helical" evidence="7">
    <location>
        <begin position="206"/>
        <end position="225"/>
    </location>
</feature>
<evidence type="ECO:0000256" key="7">
    <source>
        <dbReference type="SAM" id="Phobius"/>
    </source>
</evidence>
<feature type="transmembrane region" description="Helical" evidence="7">
    <location>
        <begin position="258"/>
        <end position="277"/>
    </location>
</feature>
<keyword evidence="9" id="KW-0808">Transferase</keyword>
<comment type="caution">
    <text evidence="9">The sequence shown here is derived from an EMBL/GenBank/DDBJ whole genome shotgun (WGS) entry which is preliminary data.</text>
</comment>
<dbReference type="GO" id="GO:0009246">
    <property type="term" value="P:enterobacterial common antigen biosynthetic process"/>
    <property type="evidence" value="ECO:0007669"/>
    <property type="project" value="TreeGrafter"/>
</dbReference>
<dbReference type="PANTHER" id="PTHR40074">
    <property type="entry name" value="O-ACETYLTRANSFERASE WECH"/>
    <property type="match status" value="1"/>
</dbReference>
<dbReference type="PANTHER" id="PTHR40074:SF2">
    <property type="entry name" value="O-ACETYLTRANSFERASE WECH"/>
    <property type="match status" value="1"/>
</dbReference>
<evidence type="ECO:0000313" key="9">
    <source>
        <dbReference type="EMBL" id="RHC67504.1"/>
    </source>
</evidence>
<feature type="transmembrane region" description="Helical" evidence="7">
    <location>
        <begin position="128"/>
        <end position="151"/>
    </location>
</feature>